<dbReference type="RefSeq" id="WP_021461457.1">
    <property type="nucleotide sequence ID" value="NZ_AVOX01000015.1"/>
</dbReference>
<accession>U1I8X6</accession>
<dbReference type="Gene3D" id="3.40.190.290">
    <property type="match status" value="1"/>
</dbReference>
<reference evidence="1 2" key="1">
    <citation type="journal article" date="2013" name="Genome Announc.">
        <title>Draft Genome Sequence of Gallibacterium anatis bv. haemolytica 12656-12 Liver, an Isolate Obtained from the Liver of a Septicemic Chicken.</title>
        <authorList>
            <person name="Kudirkiene E."/>
            <person name="Christensen H."/>
            <person name="Bojesen A.M."/>
        </authorList>
    </citation>
    <scope>NUCLEOTIDE SEQUENCE [LARGE SCALE GENOMIC DNA]</scope>
    <source>
        <strain evidence="1">12656/12</strain>
    </source>
</reference>
<dbReference type="AlphaFoldDB" id="U1I8X6"/>
<proteinExistence type="predicted"/>
<evidence type="ECO:0000313" key="1">
    <source>
        <dbReference type="EMBL" id="ERF78714.1"/>
    </source>
</evidence>
<dbReference type="PATRIC" id="fig|1195244.3.peg.957"/>
<evidence type="ECO:0000313" key="2">
    <source>
        <dbReference type="Proteomes" id="UP000016529"/>
    </source>
</evidence>
<protein>
    <submittedName>
        <fullName evidence="1">Uncharacterized protein</fullName>
    </submittedName>
</protein>
<dbReference type="Proteomes" id="UP000016529">
    <property type="component" value="Unassembled WGS sequence"/>
</dbReference>
<sequence length="61" mass="7412">MIESLKKGELVRILPQFESSIHEQPRTIAMFYPNMRHHSLTIRKVLDFFTETFGERVYWQK</sequence>
<dbReference type="EMBL" id="AVOX01000015">
    <property type="protein sequence ID" value="ERF78714.1"/>
    <property type="molecule type" value="Genomic_DNA"/>
</dbReference>
<name>U1I8X6_9PAST</name>
<gene>
    <name evidence="1" type="ORF">N561_04925</name>
</gene>
<organism evidence="1 2">
    <name type="scientific">Gallibacterium anatis 12656/12</name>
    <dbReference type="NCBI Taxonomy" id="1195244"/>
    <lineage>
        <taxon>Bacteria</taxon>
        <taxon>Pseudomonadati</taxon>
        <taxon>Pseudomonadota</taxon>
        <taxon>Gammaproteobacteria</taxon>
        <taxon>Pasteurellales</taxon>
        <taxon>Pasteurellaceae</taxon>
        <taxon>Gallibacterium</taxon>
    </lineage>
</organism>
<comment type="caution">
    <text evidence="1">The sequence shown here is derived from an EMBL/GenBank/DDBJ whole genome shotgun (WGS) entry which is preliminary data.</text>
</comment>